<dbReference type="SUPFAM" id="SSF51366">
    <property type="entry name" value="Ribulose-phoshate binding barrel"/>
    <property type="match status" value="1"/>
</dbReference>
<dbReference type="RefSeq" id="WP_220305532.1">
    <property type="nucleotide sequence ID" value="NZ_CP080590.1"/>
</dbReference>
<keyword evidence="2" id="KW-1185">Reference proteome</keyword>
<gene>
    <name evidence="1" type="ORF">K1X15_00200</name>
</gene>
<organism evidence="1 2">
    <name type="scientific">Devosia salina</name>
    <dbReference type="NCBI Taxonomy" id="2860336"/>
    <lineage>
        <taxon>Bacteria</taxon>
        <taxon>Pseudomonadati</taxon>
        <taxon>Pseudomonadota</taxon>
        <taxon>Alphaproteobacteria</taxon>
        <taxon>Hyphomicrobiales</taxon>
        <taxon>Devosiaceae</taxon>
        <taxon>Devosia</taxon>
    </lineage>
</organism>
<dbReference type="InterPro" id="IPR011060">
    <property type="entry name" value="RibuloseP-bd_barrel"/>
</dbReference>
<proteinExistence type="predicted"/>
<protein>
    <submittedName>
        <fullName evidence="1">Uncharacterized protein</fullName>
    </submittedName>
</protein>
<name>A0ABX8WFT9_9HYPH</name>
<sequence>MYPETKLYTALTTGAFPIIVSLARHDLDLAKAALDGGAYALKTHLNAYHRATGTTFGSFAEERPFFEALSRLGCPLLVMAGQVTVPSAGEMDALADLGFEGFNVYVDHMQPHLLTSRLRPMPALSATSTPDDIKQIAALPGCVVEASIMPFERYRTAMTEADLERYAAVVDAVDVPVIVPSQLALTPQDAMRLREAGIAAPLLGAIVTGDTPQSMLQSVRQFAG</sequence>
<dbReference type="EMBL" id="CP080590">
    <property type="protein sequence ID" value="QYO77070.1"/>
    <property type="molecule type" value="Genomic_DNA"/>
</dbReference>
<dbReference type="Proteomes" id="UP000825799">
    <property type="component" value="Chromosome"/>
</dbReference>
<accession>A0ABX8WFT9</accession>
<evidence type="ECO:0000313" key="1">
    <source>
        <dbReference type="EMBL" id="QYO77070.1"/>
    </source>
</evidence>
<reference evidence="1 2" key="1">
    <citation type="submission" date="2021-08" db="EMBL/GenBank/DDBJ databases">
        <title>Devosia salina sp. nov., isolated from the South China Sea sediment.</title>
        <authorList>
            <person name="Zhou Z."/>
        </authorList>
    </citation>
    <scope>NUCLEOTIDE SEQUENCE [LARGE SCALE GENOMIC DNA]</scope>
    <source>
        <strain evidence="1 2">SCS-3</strain>
    </source>
</reference>
<evidence type="ECO:0000313" key="2">
    <source>
        <dbReference type="Proteomes" id="UP000825799"/>
    </source>
</evidence>